<keyword evidence="2" id="KW-1185">Reference proteome</keyword>
<dbReference type="Proteomes" id="UP000195442">
    <property type="component" value="Unassembled WGS sequence"/>
</dbReference>
<proteinExistence type="predicted"/>
<organism evidence="1 2">
    <name type="scientific">Crenothrix polyspora</name>
    <dbReference type="NCBI Taxonomy" id="360316"/>
    <lineage>
        <taxon>Bacteria</taxon>
        <taxon>Pseudomonadati</taxon>
        <taxon>Pseudomonadota</taxon>
        <taxon>Gammaproteobacteria</taxon>
        <taxon>Methylococcales</taxon>
        <taxon>Crenotrichaceae</taxon>
        <taxon>Crenothrix</taxon>
    </lineage>
</organism>
<evidence type="ECO:0000313" key="2">
    <source>
        <dbReference type="Proteomes" id="UP000195442"/>
    </source>
</evidence>
<protein>
    <submittedName>
        <fullName evidence="1">Uncharacterized protein</fullName>
    </submittedName>
</protein>
<accession>A0A1R4H7D8</accession>
<reference evidence="2" key="1">
    <citation type="submission" date="2017-02" db="EMBL/GenBank/DDBJ databases">
        <authorList>
            <person name="Daims H."/>
        </authorList>
    </citation>
    <scope>NUCLEOTIDE SEQUENCE [LARGE SCALE GENOMIC DNA]</scope>
</reference>
<name>A0A1R4H7D8_9GAMM</name>
<sequence length="63" mass="7312">MAIVYVAERNRITLNLDRIGITYKTKVRNSPENKTLQIEMNQDGATDPVLYWINIAFQIDFPV</sequence>
<evidence type="ECO:0000313" key="1">
    <source>
        <dbReference type="EMBL" id="SJM92172.1"/>
    </source>
</evidence>
<gene>
    <name evidence="1" type="ORF">CRENPOLYSF2_2560030</name>
</gene>
<dbReference type="AlphaFoldDB" id="A0A1R4H7D8"/>
<dbReference type="EMBL" id="FUKJ01000175">
    <property type="protein sequence ID" value="SJM92172.1"/>
    <property type="molecule type" value="Genomic_DNA"/>
</dbReference>